<sequence length="279" mass="29543">MSAAPFHDEDGRDGRPLARWGGSLLLVLGAHAAVGIGAMSWRVAMDEAAAPPPAVMLDLAPLPEIAPPPPAVEPIIPEPEPPPEPVIEPPEPEPVVEPEPIPEVKPEPPPPVPAEVSLPEPPKPKPKPKEPPKPQPPKVTPPKPQAQVKPAPTPPQATTAQTAPSAPAVASSPSPAPAVARNSTAVPTWQGLVLGHLERHKRYPRSAQLRRQQGVPQVRIVIDRSGKVLSARLEKSSGIEALDEETVALAERASPLPAPPPEMAQDRIELVVPVQFVMR</sequence>
<dbReference type="RefSeq" id="WP_209764860.1">
    <property type="nucleotide sequence ID" value="NZ_JAGINP010000003.1"/>
</dbReference>
<feature type="domain" description="TonB C-terminal" evidence="12">
    <location>
        <begin position="188"/>
        <end position="279"/>
    </location>
</feature>
<organism evidence="13 14">
    <name type="scientific">Azospirillum rugosum</name>
    <dbReference type="NCBI Taxonomy" id="416170"/>
    <lineage>
        <taxon>Bacteria</taxon>
        <taxon>Pseudomonadati</taxon>
        <taxon>Pseudomonadota</taxon>
        <taxon>Alphaproteobacteria</taxon>
        <taxon>Rhodospirillales</taxon>
        <taxon>Azospirillaceae</taxon>
        <taxon>Azospirillum</taxon>
    </lineage>
</organism>
<feature type="region of interest" description="Disordered" evidence="10">
    <location>
        <begin position="62"/>
        <end position="182"/>
    </location>
</feature>
<comment type="caution">
    <text evidence="13">The sequence shown here is derived from an EMBL/GenBank/DDBJ whole genome shotgun (WGS) entry which is preliminary data.</text>
</comment>
<name>A0ABS4SFQ8_9PROT</name>
<proteinExistence type="inferred from homology"/>
<dbReference type="Gene3D" id="3.30.1150.10">
    <property type="match status" value="1"/>
</dbReference>
<keyword evidence="8 11" id="KW-1133">Transmembrane helix</keyword>
<keyword evidence="14" id="KW-1185">Reference proteome</keyword>
<dbReference type="PANTHER" id="PTHR33446">
    <property type="entry name" value="PROTEIN TONB-RELATED"/>
    <property type="match status" value="1"/>
</dbReference>
<dbReference type="SUPFAM" id="SSF74653">
    <property type="entry name" value="TolA/TonB C-terminal domain"/>
    <property type="match status" value="1"/>
</dbReference>
<evidence type="ECO:0000256" key="1">
    <source>
        <dbReference type="ARBA" id="ARBA00004383"/>
    </source>
</evidence>
<keyword evidence="4" id="KW-1003">Cell membrane</keyword>
<evidence type="ECO:0000256" key="4">
    <source>
        <dbReference type="ARBA" id="ARBA00022475"/>
    </source>
</evidence>
<dbReference type="PROSITE" id="PS52015">
    <property type="entry name" value="TONB_CTD"/>
    <property type="match status" value="1"/>
</dbReference>
<keyword evidence="3" id="KW-0813">Transport</keyword>
<keyword evidence="6 11" id="KW-0812">Transmembrane</keyword>
<feature type="transmembrane region" description="Helical" evidence="11">
    <location>
        <begin position="20"/>
        <end position="41"/>
    </location>
</feature>
<feature type="compositionally biased region" description="Pro residues" evidence="10">
    <location>
        <begin position="97"/>
        <end position="113"/>
    </location>
</feature>
<keyword evidence="7" id="KW-0653">Protein transport</keyword>
<dbReference type="PANTHER" id="PTHR33446:SF2">
    <property type="entry name" value="PROTEIN TONB"/>
    <property type="match status" value="1"/>
</dbReference>
<keyword evidence="5" id="KW-0997">Cell inner membrane</keyword>
<accession>A0ABS4SFQ8</accession>
<gene>
    <name evidence="13" type="ORF">J2851_001157</name>
</gene>
<evidence type="ECO:0000256" key="5">
    <source>
        <dbReference type="ARBA" id="ARBA00022519"/>
    </source>
</evidence>
<dbReference type="InterPro" id="IPR037682">
    <property type="entry name" value="TonB_C"/>
</dbReference>
<feature type="compositionally biased region" description="Low complexity" evidence="10">
    <location>
        <begin position="145"/>
        <end position="180"/>
    </location>
</feature>
<keyword evidence="9 11" id="KW-0472">Membrane</keyword>
<evidence type="ECO:0000256" key="8">
    <source>
        <dbReference type="ARBA" id="ARBA00022989"/>
    </source>
</evidence>
<dbReference type="InterPro" id="IPR051045">
    <property type="entry name" value="TonB-dependent_transducer"/>
</dbReference>
<evidence type="ECO:0000256" key="11">
    <source>
        <dbReference type="SAM" id="Phobius"/>
    </source>
</evidence>
<protein>
    <submittedName>
        <fullName evidence="13">Protein TonB</fullName>
    </submittedName>
</protein>
<dbReference type="NCBIfam" id="TIGR01352">
    <property type="entry name" value="tonB_Cterm"/>
    <property type="match status" value="1"/>
</dbReference>
<evidence type="ECO:0000313" key="13">
    <source>
        <dbReference type="EMBL" id="MBP2291408.1"/>
    </source>
</evidence>
<dbReference type="EMBL" id="JAGINP010000003">
    <property type="protein sequence ID" value="MBP2291408.1"/>
    <property type="molecule type" value="Genomic_DNA"/>
</dbReference>
<dbReference type="PRINTS" id="PR01217">
    <property type="entry name" value="PRICHEXTENSN"/>
</dbReference>
<feature type="compositionally biased region" description="Pro residues" evidence="10">
    <location>
        <begin position="133"/>
        <end position="144"/>
    </location>
</feature>
<evidence type="ECO:0000256" key="2">
    <source>
        <dbReference type="ARBA" id="ARBA00006555"/>
    </source>
</evidence>
<reference evidence="13 14" key="1">
    <citation type="submission" date="2021-03" db="EMBL/GenBank/DDBJ databases">
        <title>Genomic Encyclopedia of Type Strains, Phase III (KMG-III): the genomes of soil and plant-associated and newly described type strains.</title>
        <authorList>
            <person name="Whitman W."/>
        </authorList>
    </citation>
    <scope>NUCLEOTIDE SEQUENCE [LARGE SCALE GENOMIC DNA]</scope>
    <source>
        <strain evidence="13 14">IMMIB AFH-6</strain>
    </source>
</reference>
<evidence type="ECO:0000256" key="6">
    <source>
        <dbReference type="ARBA" id="ARBA00022692"/>
    </source>
</evidence>
<comment type="similarity">
    <text evidence="2">Belongs to the TonB family.</text>
</comment>
<evidence type="ECO:0000256" key="3">
    <source>
        <dbReference type="ARBA" id="ARBA00022448"/>
    </source>
</evidence>
<evidence type="ECO:0000259" key="12">
    <source>
        <dbReference type="PROSITE" id="PS52015"/>
    </source>
</evidence>
<evidence type="ECO:0000313" key="14">
    <source>
        <dbReference type="Proteomes" id="UP000781958"/>
    </source>
</evidence>
<evidence type="ECO:0000256" key="9">
    <source>
        <dbReference type="ARBA" id="ARBA00023136"/>
    </source>
</evidence>
<evidence type="ECO:0000256" key="10">
    <source>
        <dbReference type="SAM" id="MobiDB-lite"/>
    </source>
</evidence>
<evidence type="ECO:0000256" key="7">
    <source>
        <dbReference type="ARBA" id="ARBA00022927"/>
    </source>
</evidence>
<dbReference type="Pfam" id="PF03544">
    <property type="entry name" value="TonB_C"/>
    <property type="match status" value="1"/>
</dbReference>
<dbReference type="Proteomes" id="UP000781958">
    <property type="component" value="Unassembled WGS sequence"/>
</dbReference>
<feature type="compositionally biased region" description="Pro residues" evidence="10">
    <location>
        <begin position="64"/>
        <end position="89"/>
    </location>
</feature>
<comment type="subcellular location">
    <subcellularLocation>
        <location evidence="1">Cell inner membrane</location>
        <topology evidence="1">Single-pass membrane protein</topology>
        <orientation evidence="1">Periplasmic side</orientation>
    </subcellularLocation>
</comment>
<dbReference type="InterPro" id="IPR006260">
    <property type="entry name" value="TonB/TolA_C"/>
</dbReference>